<sequence length="103" mass="11848">AELERTHHAVQESLSDGDEDGFFPANNARVARMRDEIDQLRKEAAHWKRLVNEQSEKNEALKVSELEHILAEQKTKFENEVAALIMAHNETVAELKSLNQENR</sequence>
<organism evidence="3 4">
    <name type="scientific">Wuchereria bancrofti</name>
    <dbReference type="NCBI Taxonomy" id="6293"/>
    <lineage>
        <taxon>Eukaryota</taxon>
        <taxon>Metazoa</taxon>
        <taxon>Ecdysozoa</taxon>
        <taxon>Nematoda</taxon>
        <taxon>Chromadorea</taxon>
        <taxon>Rhabditida</taxon>
        <taxon>Spirurina</taxon>
        <taxon>Spiruromorpha</taxon>
        <taxon>Filarioidea</taxon>
        <taxon>Onchocercidae</taxon>
        <taxon>Wuchereria</taxon>
    </lineage>
</organism>
<dbReference type="Proteomes" id="UP000004810">
    <property type="component" value="Unassembled WGS sequence"/>
</dbReference>
<feature type="coiled-coil region" evidence="1">
    <location>
        <begin position="30"/>
        <end position="57"/>
    </location>
</feature>
<evidence type="ECO:0000256" key="2">
    <source>
        <dbReference type="SAM" id="MobiDB-lite"/>
    </source>
</evidence>
<gene>
    <name evidence="3" type="ORF">WUBG_17533</name>
</gene>
<comment type="caution">
    <text evidence="3">The sequence shown here is derived from an EMBL/GenBank/DDBJ whole genome shotgun (WGS) entry which is preliminary data.</text>
</comment>
<dbReference type="AlphaFoldDB" id="J9E899"/>
<evidence type="ECO:0000313" key="3">
    <source>
        <dbReference type="EMBL" id="EJW71564.1"/>
    </source>
</evidence>
<evidence type="ECO:0000313" key="4">
    <source>
        <dbReference type="Proteomes" id="UP000004810"/>
    </source>
</evidence>
<feature type="compositionally biased region" description="Basic and acidic residues" evidence="2">
    <location>
        <begin position="1"/>
        <end position="10"/>
    </location>
</feature>
<reference evidence="4" key="1">
    <citation type="submission" date="2012-08" db="EMBL/GenBank/DDBJ databases">
        <title>The Genome Sequence of Wuchereria bancrofti.</title>
        <authorList>
            <person name="Nutman T.B."/>
            <person name="Fink D.L."/>
            <person name="Russ C."/>
            <person name="Young S."/>
            <person name="Zeng Q."/>
            <person name="Koehrsen M."/>
            <person name="Alvarado L."/>
            <person name="Berlin A."/>
            <person name="Chapman S.B."/>
            <person name="Chen Z."/>
            <person name="Freedman E."/>
            <person name="Gellesch M."/>
            <person name="Goldberg J."/>
            <person name="Griggs A."/>
            <person name="Gujja S."/>
            <person name="Heilman E.R."/>
            <person name="Heiman D."/>
            <person name="Hepburn T."/>
            <person name="Howarth C."/>
            <person name="Jen D."/>
            <person name="Larson L."/>
            <person name="Lewis B."/>
            <person name="Mehta T."/>
            <person name="Park D."/>
            <person name="Pearson M."/>
            <person name="Roberts A."/>
            <person name="Saif S."/>
            <person name="Shea T."/>
            <person name="Shenoy N."/>
            <person name="Sisk P."/>
            <person name="Stolte C."/>
            <person name="Sykes S."/>
            <person name="Walk T."/>
            <person name="White J."/>
            <person name="Yandava C."/>
            <person name="Haas B."/>
            <person name="Henn M.R."/>
            <person name="Nusbaum C."/>
            <person name="Birren B."/>
        </authorList>
    </citation>
    <scope>NUCLEOTIDE SEQUENCE [LARGE SCALE GENOMIC DNA]</scope>
    <source>
        <strain evidence="4">NA</strain>
    </source>
</reference>
<proteinExistence type="predicted"/>
<feature type="non-terminal residue" evidence="3">
    <location>
        <position position="1"/>
    </location>
</feature>
<evidence type="ECO:0000256" key="1">
    <source>
        <dbReference type="SAM" id="Coils"/>
    </source>
</evidence>
<accession>J9E899</accession>
<name>J9E899_WUCBA</name>
<feature type="region of interest" description="Disordered" evidence="2">
    <location>
        <begin position="1"/>
        <end position="22"/>
    </location>
</feature>
<dbReference type="EMBL" id="ADBV01018257">
    <property type="protein sequence ID" value="EJW71564.1"/>
    <property type="molecule type" value="Genomic_DNA"/>
</dbReference>
<feature type="non-terminal residue" evidence="3">
    <location>
        <position position="103"/>
    </location>
</feature>
<keyword evidence="1" id="KW-0175">Coiled coil</keyword>
<protein>
    <submittedName>
        <fullName evidence="3">Uncharacterized protein</fullName>
    </submittedName>
</protein>